<feature type="domain" description="N-acetyltransferase" evidence="1">
    <location>
        <begin position="5"/>
        <end position="144"/>
    </location>
</feature>
<dbReference type="Gene3D" id="3.40.630.30">
    <property type="match status" value="1"/>
</dbReference>
<proteinExistence type="predicted"/>
<dbReference type="InterPro" id="IPR016181">
    <property type="entry name" value="Acyl_CoA_acyltransferase"/>
</dbReference>
<keyword evidence="3" id="KW-1185">Reference proteome</keyword>
<dbReference type="Proteomes" id="UP001055149">
    <property type="component" value="Unassembled WGS sequence"/>
</dbReference>
<dbReference type="Pfam" id="PF13673">
    <property type="entry name" value="Acetyltransf_10"/>
    <property type="match status" value="1"/>
</dbReference>
<reference evidence="2" key="1">
    <citation type="journal article" date="2022" name="Int. J. Syst. Evol. Microbiol.">
        <title>A novel species of lactic acid bacteria, Ligilactobacillus pabuli sp. nov., isolated from alfalfa silage.</title>
        <authorList>
            <person name="Tohno M."/>
            <person name="Tanizawa Y."/>
            <person name="Sawada H."/>
            <person name="Sakamoto M."/>
            <person name="Ohkuma M."/>
            <person name="Kobayashi H."/>
        </authorList>
    </citation>
    <scope>NUCLEOTIDE SEQUENCE</scope>
    <source>
        <strain evidence="2">AF129</strain>
    </source>
</reference>
<gene>
    <name evidence="2" type="ORF">LPAF129_19930</name>
</gene>
<dbReference type="InterPro" id="IPR039143">
    <property type="entry name" value="GNPNAT1-like"/>
</dbReference>
<evidence type="ECO:0000313" key="3">
    <source>
        <dbReference type="Proteomes" id="UP001055149"/>
    </source>
</evidence>
<dbReference type="PROSITE" id="PS51186">
    <property type="entry name" value="GNAT"/>
    <property type="match status" value="1"/>
</dbReference>
<sequence length="144" mass="16600">MLTFKETTDVRSQVYQDALQIRTAVFVQEQQVDPSEEIVDEEGPVYFVGYIDETAVVTARAFEERPGVWHIQRVAVKKQYRHQQLGSQLMEYMEQSARQQQIQTLTLGAQDQAQAFYLKLGYHVHGDGFLDAGIKHHQMNKSLL</sequence>
<dbReference type="SUPFAM" id="SSF55729">
    <property type="entry name" value="Acyl-CoA N-acyltransferases (Nat)"/>
    <property type="match status" value="1"/>
</dbReference>
<accession>A0ABQ5JMJ3</accession>
<dbReference type="CDD" id="cd04301">
    <property type="entry name" value="NAT_SF"/>
    <property type="match status" value="1"/>
</dbReference>
<dbReference type="PANTHER" id="PTHR13355">
    <property type="entry name" value="GLUCOSAMINE 6-PHOSPHATE N-ACETYLTRANSFERASE"/>
    <property type="match status" value="1"/>
</dbReference>
<protein>
    <submittedName>
        <fullName evidence="2">N-acetyltransferase</fullName>
    </submittedName>
</protein>
<evidence type="ECO:0000259" key="1">
    <source>
        <dbReference type="PROSITE" id="PS51186"/>
    </source>
</evidence>
<dbReference type="InterPro" id="IPR000182">
    <property type="entry name" value="GNAT_dom"/>
</dbReference>
<evidence type="ECO:0000313" key="2">
    <source>
        <dbReference type="EMBL" id="GKS82307.1"/>
    </source>
</evidence>
<organism evidence="2 3">
    <name type="scientific">Ligilactobacillus pabuli</name>
    <dbReference type="NCBI Taxonomy" id="2886039"/>
    <lineage>
        <taxon>Bacteria</taxon>
        <taxon>Bacillati</taxon>
        <taxon>Bacillota</taxon>
        <taxon>Bacilli</taxon>
        <taxon>Lactobacillales</taxon>
        <taxon>Lactobacillaceae</taxon>
        <taxon>Ligilactobacillus</taxon>
    </lineage>
</organism>
<dbReference type="EMBL" id="BQXH01000025">
    <property type="protein sequence ID" value="GKS82307.1"/>
    <property type="molecule type" value="Genomic_DNA"/>
</dbReference>
<comment type="caution">
    <text evidence="2">The sequence shown here is derived from an EMBL/GenBank/DDBJ whole genome shotgun (WGS) entry which is preliminary data.</text>
</comment>
<name>A0ABQ5JMJ3_9LACO</name>
<dbReference type="RefSeq" id="WP_244056807.1">
    <property type="nucleotide sequence ID" value="NZ_BQXH01000025.1"/>
</dbReference>